<dbReference type="InterPro" id="IPR017853">
    <property type="entry name" value="GH"/>
</dbReference>
<protein>
    <submittedName>
        <fullName evidence="4">Glycoside hydrolase/phage tail family protein</fullName>
    </submittedName>
</protein>
<dbReference type="RefSeq" id="WP_212536211.1">
    <property type="nucleotide sequence ID" value="NZ_JAGTUU010000003.1"/>
</dbReference>
<feature type="domain" description="Rcc01698-like C-terminal" evidence="3">
    <location>
        <begin position="1059"/>
        <end position="1158"/>
    </location>
</feature>
<feature type="domain" description="GTA TIM-barrel-like" evidence="1">
    <location>
        <begin position="451"/>
        <end position="746"/>
    </location>
</feature>
<accession>A0A8J7WF88</accession>
<keyword evidence="5" id="KW-1185">Reference proteome</keyword>
<keyword evidence="4" id="KW-0378">Hydrolase</keyword>
<dbReference type="CDD" id="cd19607">
    <property type="entry name" value="GTA_TIM-barrel-like"/>
    <property type="match status" value="1"/>
</dbReference>
<evidence type="ECO:0000259" key="1">
    <source>
        <dbReference type="Pfam" id="PF13547"/>
    </source>
</evidence>
<evidence type="ECO:0000259" key="2">
    <source>
        <dbReference type="Pfam" id="PF13550"/>
    </source>
</evidence>
<dbReference type="GO" id="GO:0016787">
    <property type="term" value="F:hydrolase activity"/>
    <property type="evidence" value="ECO:0007669"/>
    <property type="project" value="UniProtKB-KW"/>
</dbReference>
<feature type="domain" description="Tip attachment protein J" evidence="2">
    <location>
        <begin position="807"/>
        <end position="966"/>
    </location>
</feature>
<evidence type="ECO:0000259" key="3">
    <source>
        <dbReference type="Pfam" id="PF23666"/>
    </source>
</evidence>
<name>A0A8J7WF88_9RHOB</name>
<gene>
    <name evidence="4" type="ORF">KB874_08895</name>
</gene>
<sequence>MATILLSAAGAAIGGSIGGSVLGLSMTAVGRFVGASMGRMLDQRLMGQGSDAVETGRVDRFRITSAGEGAPVPQVFGRMRVGGHVIWATEFSEHVSKRGGGGKGAPRQPKIREYSYSVSLALALCEGEIASVGRIWADGVELAPRDLTMRVYRGTEDQLPDPTIEAVEGPGQAPAYRGTAYVVIEDLDLGRFGNRIPQFSCEVTRPDMRAEGLCRRLPGVAIIPGSGEYALATRPVFMDHAQQAELPLGLSFNSGGSGVANVNTPSEEADFLTSLRHLKDEAPGCQAASLVVSWFGDDLRCGFCSIRPKVEQTQHDGRDMPWSVAGLTRADAASVPSLDDRPVYGGTPTDQSVVQAIRRMTQDGLAVLYYPFILMDQLDGNGLSDPWTGGPDQPGLPWRGRITLSAAPGQPGSPDGTTAADVEVESFFGSATAADFTVGDGTVSYSGPQEWGYRRFILHQAALCAAAGGVDAFCIGSEMRGLTQIRGASGFPAVEALIALAAACRAILGPDVRIGYAADWSEYFGYQPQDGSGDVYFHLDPLWADANIDFIGIDNYMPLSDWRDGDDHADAGWGAIHDADYLKSNIEGGEGFDWFYASDADRAAQLRTPITDGAHAEPWVFRYKDIRRWWTNPHHERIGGLRSETPTAWQPRSKPVWFTELGCAAVDKGTNQPNRFVDPKSSESDLPHFSNGMRDDLIQHQYLTAMLDYWGDAVRNPVSEVYAGPMIDMTRAFVWAWDARPYPWFPGNEALWSDGGNYRHGHWITGRIGGRTLASVVEEICARAGLTQIDTQGLHGFVRGFVVPDNGDARRALQPLMLAYGFDAVERDGVLVFRMRSRVSAQEIDPDFLALSDELEGDIVETRASEAEMAGRVRVGFVLADADHQAATEETVLPDDATHAIAETDLPLALTRAEGRQTAERWLAEARVARDTLRFALPPSWLDLGAGDVVRLPSKSGPILARIDRIDVTDRQIVEAVRIEPDVYSPSEMPDQGGALRAVVPVVPPTPVFLDLPLMRGDEAPHAPHLAVTAQPWTGPVAIYDAAADEDYTLNGVVAAQSAIGLTETPLSSARPGLVDRGEGLLVRLASGALQSITDTALLSGGNLMAIGDGTLDRWELFQFRDAQLVGPGLWRLSHRLRGQAGSDGVMPPVWPAGSIVVLLDGTPSQIALAAAQRGVERHYRIGPARRGYDDPTFVHRVARFAGNGLRPYRPAHLRAESNPLGTTFRWVRRTRIDGDGWDGYEVPLGEDAETYLLRVTLGGTLVREVQTTAPEWHYNATLQAADAVTGGYDLSVAQISARFGPGAFAVLSVA</sequence>
<dbReference type="Pfam" id="PF13547">
    <property type="entry name" value="GTA_TIM"/>
    <property type="match status" value="1"/>
</dbReference>
<dbReference type="Proteomes" id="UP000681356">
    <property type="component" value="Unassembled WGS sequence"/>
</dbReference>
<dbReference type="Pfam" id="PF13550">
    <property type="entry name" value="Phage-tail_3"/>
    <property type="match status" value="1"/>
</dbReference>
<dbReference type="InterPro" id="IPR056490">
    <property type="entry name" value="Rcc01698_C"/>
</dbReference>
<dbReference type="InterPro" id="IPR032876">
    <property type="entry name" value="J_dom"/>
</dbReference>
<dbReference type="InterPro" id="IPR025195">
    <property type="entry name" value="GTA_TIM_dom"/>
</dbReference>
<reference evidence="4" key="1">
    <citation type="submission" date="2021-04" db="EMBL/GenBank/DDBJ databases">
        <authorList>
            <person name="Yoon J."/>
        </authorList>
    </citation>
    <scope>NUCLEOTIDE SEQUENCE</scope>
    <source>
        <strain evidence="4">KMU-90</strain>
    </source>
</reference>
<evidence type="ECO:0000313" key="5">
    <source>
        <dbReference type="Proteomes" id="UP000681356"/>
    </source>
</evidence>
<organism evidence="4 5">
    <name type="scientific">Thetidibacter halocola</name>
    <dbReference type="NCBI Taxonomy" id="2827239"/>
    <lineage>
        <taxon>Bacteria</taxon>
        <taxon>Pseudomonadati</taxon>
        <taxon>Pseudomonadota</taxon>
        <taxon>Alphaproteobacteria</taxon>
        <taxon>Rhodobacterales</taxon>
        <taxon>Roseobacteraceae</taxon>
        <taxon>Thetidibacter</taxon>
    </lineage>
</organism>
<proteinExistence type="predicted"/>
<dbReference type="SUPFAM" id="SSF51445">
    <property type="entry name" value="(Trans)glycosidases"/>
    <property type="match status" value="1"/>
</dbReference>
<dbReference type="Pfam" id="PF23666">
    <property type="entry name" value="Rcc01698_C"/>
    <property type="match status" value="1"/>
</dbReference>
<comment type="caution">
    <text evidence="4">The sequence shown here is derived from an EMBL/GenBank/DDBJ whole genome shotgun (WGS) entry which is preliminary data.</text>
</comment>
<dbReference type="EMBL" id="JAGTUU010000003">
    <property type="protein sequence ID" value="MBS0124253.1"/>
    <property type="molecule type" value="Genomic_DNA"/>
</dbReference>
<dbReference type="Gene3D" id="3.20.20.80">
    <property type="entry name" value="Glycosidases"/>
    <property type="match status" value="1"/>
</dbReference>
<evidence type="ECO:0000313" key="4">
    <source>
        <dbReference type="EMBL" id="MBS0124253.1"/>
    </source>
</evidence>